<gene>
    <name evidence="1" type="ORF">MtrunA17_Chr4g0019531</name>
</gene>
<name>A0A396I2W4_MEDTR</name>
<reference evidence="1" key="1">
    <citation type="journal article" date="2018" name="Nat. Plants">
        <title>Whole-genome landscape of Medicago truncatula symbiotic genes.</title>
        <authorList>
            <person name="Pecrix Y."/>
            <person name="Gamas P."/>
            <person name="Carrere S."/>
        </authorList>
    </citation>
    <scope>NUCLEOTIDE SEQUENCE</scope>
    <source>
        <tissue evidence="1">Leaves</tissue>
    </source>
</reference>
<organism evidence="1">
    <name type="scientific">Medicago truncatula</name>
    <name type="common">Barrel medic</name>
    <name type="synonym">Medicago tribuloides</name>
    <dbReference type="NCBI Taxonomy" id="3880"/>
    <lineage>
        <taxon>Eukaryota</taxon>
        <taxon>Viridiplantae</taxon>
        <taxon>Streptophyta</taxon>
        <taxon>Embryophyta</taxon>
        <taxon>Tracheophyta</taxon>
        <taxon>Spermatophyta</taxon>
        <taxon>Magnoliopsida</taxon>
        <taxon>eudicotyledons</taxon>
        <taxon>Gunneridae</taxon>
        <taxon>Pentapetalae</taxon>
        <taxon>rosids</taxon>
        <taxon>fabids</taxon>
        <taxon>Fabales</taxon>
        <taxon>Fabaceae</taxon>
        <taxon>Papilionoideae</taxon>
        <taxon>50 kb inversion clade</taxon>
        <taxon>NPAAA clade</taxon>
        <taxon>Hologalegina</taxon>
        <taxon>IRL clade</taxon>
        <taxon>Trifolieae</taxon>
        <taxon>Medicago</taxon>
    </lineage>
</organism>
<accession>A0A396I2W4</accession>
<dbReference type="AlphaFoldDB" id="A0A396I2W4"/>
<protein>
    <submittedName>
        <fullName evidence="1">Uncharacterized protein</fullName>
    </submittedName>
</protein>
<dbReference type="Gramene" id="rna22100">
    <property type="protein sequence ID" value="RHN59930.1"/>
    <property type="gene ID" value="gene22100"/>
</dbReference>
<sequence>MKVSSPETLYFSSKTSGFEDFDFEIDGDSRSPSFKAMESFEESVF</sequence>
<evidence type="ECO:0000313" key="1">
    <source>
        <dbReference type="EMBL" id="RHN59930.1"/>
    </source>
</evidence>
<comment type="caution">
    <text evidence="1">The sequence shown here is derived from an EMBL/GenBank/DDBJ whole genome shotgun (WGS) entry which is preliminary data.</text>
</comment>
<dbReference type="EMBL" id="PSQE01000004">
    <property type="protein sequence ID" value="RHN59930.1"/>
    <property type="molecule type" value="Genomic_DNA"/>
</dbReference>
<proteinExistence type="predicted"/>
<dbReference type="Proteomes" id="UP000265566">
    <property type="component" value="Chromosome 4"/>
</dbReference>